<dbReference type="GO" id="GO:0097367">
    <property type="term" value="F:carbohydrate derivative binding"/>
    <property type="evidence" value="ECO:0007669"/>
    <property type="project" value="InterPro"/>
</dbReference>
<dbReference type="PANTHER" id="PTHR42745">
    <property type="match status" value="1"/>
</dbReference>
<evidence type="ECO:0000256" key="3">
    <source>
        <dbReference type="ARBA" id="ARBA00023122"/>
    </source>
</evidence>
<evidence type="ECO:0000256" key="7">
    <source>
        <dbReference type="PROSITE-ProRule" id="PRU00703"/>
    </source>
</evidence>
<organism evidence="10 11">
    <name type="scientific">Azospirillum oryzae</name>
    <dbReference type="NCBI Taxonomy" id="286727"/>
    <lineage>
        <taxon>Bacteria</taxon>
        <taxon>Pseudomonadati</taxon>
        <taxon>Pseudomonadota</taxon>
        <taxon>Alphaproteobacteria</taxon>
        <taxon>Rhodospirillales</taxon>
        <taxon>Azospirillaceae</taxon>
        <taxon>Azospirillum</taxon>
    </lineage>
</organism>
<dbReference type="AlphaFoldDB" id="A0A1X7G426"/>
<reference evidence="10 11" key="1">
    <citation type="submission" date="2017-04" db="EMBL/GenBank/DDBJ databases">
        <authorList>
            <person name="Afonso C.L."/>
            <person name="Miller P.J."/>
            <person name="Scott M.A."/>
            <person name="Spackman E."/>
            <person name="Goraichik I."/>
            <person name="Dimitrov K.M."/>
            <person name="Suarez D.L."/>
            <person name="Swayne D.E."/>
        </authorList>
    </citation>
    <scope>NUCLEOTIDE SEQUENCE [LARGE SCALE GENOMIC DNA]</scope>
    <source>
        <strain evidence="10 11">A2P</strain>
    </source>
</reference>
<evidence type="ECO:0000313" key="10">
    <source>
        <dbReference type="EMBL" id="SMF63645.1"/>
    </source>
</evidence>
<keyword evidence="2" id="KW-0677">Repeat</keyword>
<dbReference type="FunFam" id="3.40.50.10490:FF:000011">
    <property type="entry name" value="Arabinose 5-phosphate isomerase"/>
    <property type="match status" value="1"/>
</dbReference>
<evidence type="ECO:0000259" key="9">
    <source>
        <dbReference type="PROSITE" id="PS51464"/>
    </source>
</evidence>
<keyword evidence="3 7" id="KW-0129">CBS domain</keyword>
<evidence type="ECO:0000256" key="2">
    <source>
        <dbReference type="ARBA" id="ARBA00022737"/>
    </source>
</evidence>
<dbReference type="InterPro" id="IPR046342">
    <property type="entry name" value="CBS_dom_sf"/>
</dbReference>
<gene>
    <name evidence="10" type="ORF">SAMN02982917_3232</name>
</gene>
<dbReference type="GO" id="GO:0019146">
    <property type="term" value="F:arabinose-5-phosphate isomerase activity"/>
    <property type="evidence" value="ECO:0007669"/>
    <property type="project" value="UniProtKB-ARBA"/>
</dbReference>
<dbReference type="CDD" id="cd04604">
    <property type="entry name" value="CBS_pair_SIS_assoc"/>
    <property type="match status" value="1"/>
</dbReference>
<name>A0A1X7G426_9PROT</name>
<dbReference type="Proteomes" id="UP000192936">
    <property type="component" value="Unassembled WGS sequence"/>
</dbReference>
<evidence type="ECO:0000313" key="11">
    <source>
        <dbReference type="Proteomes" id="UP000192936"/>
    </source>
</evidence>
<dbReference type="STRING" id="286727.SAMN02982917_3232"/>
<feature type="binding site" evidence="5">
    <location>
        <position position="110"/>
    </location>
    <ligand>
        <name>Zn(2+)</name>
        <dbReference type="ChEBI" id="CHEBI:29105"/>
    </ligand>
</feature>
<evidence type="ECO:0000259" key="8">
    <source>
        <dbReference type="PROSITE" id="PS51371"/>
    </source>
</evidence>
<dbReference type="SMART" id="SM00116">
    <property type="entry name" value="CBS"/>
    <property type="match status" value="2"/>
</dbReference>
<dbReference type="GO" id="GO:1901135">
    <property type="term" value="P:carbohydrate derivative metabolic process"/>
    <property type="evidence" value="ECO:0007669"/>
    <property type="project" value="InterPro"/>
</dbReference>
<dbReference type="GO" id="GO:0005975">
    <property type="term" value="P:carbohydrate metabolic process"/>
    <property type="evidence" value="ECO:0007669"/>
    <property type="project" value="InterPro"/>
</dbReference>
<dbReference type="InterPro" id="IPR000644">
    <property type="entry name" value="CBS_dom"/>
</dbReference>
<feature type="site" description="Catalytically relevant" evidence="6">
    <location>
        <position position="180"/>
    </location>
</feature>
<dbReference type="RefSeq" id="WP_143266693.1">
    <property type="nucleotide sequence ID" value="NZ_FXAK01000007.1"/>
</dbReference>
<dbReference type="PROSITE" id="PS51371">
    <property type="entry name" value="CBS"/>
    <property type="match status" value="2"/>
</dbReference>
<feature type="domain" description="SIS" evidence="9">
    <location>
        <begin position="69"/>
        <end position="212"/>
    </location>
</feature>
<sequence>MEGMTALTSVITSSLAGSLTGSQTDGSTASTESGAVENRDLACATRVLRTEADALVALAGSLDGEFLRALDILQGIEGRVVVTGMGKSGHVARKIAATMASTGTPALFVHPGEASHGDLGMIARIDAVVALSNSGETHELADIIAYTRRFGIPLIGMTRRAASSLAEQSDVALVVPPEPEACPLGLAPTTSTTMMLALGDALAVALLERRGFSAADFREFHPGGQLGRALLKVTDIMHKGDDLPLCRLDSPLSDVIFEMTAKRLGCVGVTDEAGALVGIITDGDLRRHLTPELLAERADSIMSPRPKTIRPKALIVEALREMNDKKITTLFVIEADRPLGIVHIHDVLRAGAA</sequence>
<evidence type="ECO:0000256" key="5">
    <source>
        <dbReference type="PIRSR" id="PIRSR004692-2"/>
    </source>
</evidence>
<keyword evidence="5" id="KW-0479">Metal-binding</keyword>
<dbReference type="Pfam" id="PF00571">
    <property type="entry name" value="CBS"/>
    <property type="match status" value="2"/>
</dbReference>
<evidence type="ECO:0000256" key="6">
    <source>
        <dbReference type="PIRSR" id="PIRSR004692-3"/>
    </source>
</evidence>
<keyword evidence="5" id="KW-0862">Zinc</keyword>
<dbReference type="Gene3D" id="3.10.580.10">
    <property type="entry name" value="CBS-domain"/>
    <property type="match status" value="1"/>
</dbReference>
<dbReference type="SUPFAM" id="SSF53697">
    <property type="entry name" value="SIS domain"/>
    <property type="match status" value="1"/>
</dbReference>
<dbReference type="PANTHER" id="PTHR42745:SF1">
    <property type="entry name" value="ARABINOSE 5-PHOSPHATE ISOMERASE KDSD"/>
    <property type="match status" value="1"/>
</dbReference>
<feature type="site" description="Catalytically relevant" evidence="6">
    <location>
        <position position="139"/>
    </location>
</feature>
<dbReference type="Pfam" id="PF01380">
    <property type="entry name" value="SIS"/>
    <property type="match status" value="1"/>
</dbReference>
<feature type="site" description="Catalytically relevant" evidence="6">
    <location>
        <position position="221"/>
    </location>
</feature>
<proteinExistence type="inferred from homology"/>
<feature type="domain" description="CBS" evidence="8">
    <location>
        <begin position="302"/>
        <end position="353"/>
    </location>
</feature>
<dbReference type="PROSITE" id="PS51464">
    <property type="entry name" value="SIS"/>
    <property type="match status" value="1"/>
</dbReference>
<comment type="similarity">
    <text evidence="1 4">Belongs to the SIS family. GutQ/KpsF subfamily.</text>
</comment>
<dbReference type="InterPro" id="IPR050986">
    <property type="entry name" value="GutQ/KpsF_isomerases"/>
</dbReference>
<dbReference type="InterPro" id="IPR035474">
    <property type="entry name" value="SIS_Kpsf"/>
</dbReference>
<dbReference type="OrthoDB" id="9762536at2"/>
<keyword evidence="10" id="KW-0413">Isomerase</keyword>
<dbReference type="EMBL" id="FXAK01000007">
    <property type="protein sequence ID" value="SMF63645.1"/>
    <property type="molecule type" value="Genomic_DNA"/>
</dbReference>
<dbReference type="InterPro" id="IPR001347">
    <property type="entry name" value="SIS_dom"/>
</dbReference>
<dbReference type="NCBIfam" id="TIGR00393">
    <property type="entry name" value="kpsF"/>
    <property type="match status" value="1"/>
</dbReference>
<accession>A0A1X7G426</accession>
<dbReference type="InterPro" id="IPR004800">
    <property type="entry name" value="KdsD/KpsF-type"/>
</dbReference>
<feature type="domain" description="CBS" evidence="8">
    <location>
        <begin position="237"/>
        <end position="296"/>
    </location>
</feature>
<evidence type="ECO:0000256" key="1">
    <source>
        <dbReference type="ARBA" id="ARBA00008165"/>
    </source>
</evidence>
<protein>
    <submittedName>
        <fullName evidence="10">Arabinose-5-phosphate isomerase</fullName>
    </submittedName>
</protein>
<evidence type="ECO:0000256" key="4">
    <source>
        <dbReference type="PIRNR" id="PIRNR004692"/>
    </source>
</evidence>
<dbReference type="InterPro" id="IPR046348">
    <property type="entry name" value="SIS_dom_sf"/>
</dbReference>
<feature type="site" description="Catalytically relevant" evidence="6">
    <location>
        <position position="87"/>
    </location>
</feature>
<dbReference type="PIRSF" id="PIRSF004692">
    <property type="entry name" value="KdsD_KpsF"/>
    <property type="match status" value="1"/>
</dbReference>
<dbReference type="CDD" id="cd05014">
    <property type="entry name" value="SIS_Kpsf"/>
    <property type="match status" value="1"/>
</dbReference>
<dbReference type="Gene3D" id="3.40.50.10490">
    <property type="entry name" value="Glucose-6-phosphate isomerase like protein, domain 1"/>
    <property type="match status" value="1"/>
</dbReference>
<dbReference type="GO" id="GO:0046872">
    <property type="term" value="F:metal ion binding"/>
    <property type="evidence" value="ECO:0007669"/>
    <property type="project" value="UniProtKB-KW"/>
</dbReference>